<accession>A0ABP0LH17</accession>
<gene>
    <name evidence="2" type="ORF">CCMP2556_LOCUS21033</name>
</gene>
<comment type="caution">
    <text evidence="2">The sequence shown here is derived from an EMBL/GenBank/DDBJ whole genome shotgun (WGS) entry which is preliminary data.</text>
</comment>
<sequence length="265" mass="29354">MLASYAEPASSAAMCDVALNTVHSLHELSEADQEAIVQDIISDRIRKIQELTEKIEQRNQQNERNAEREAIEAEEKELQMEKHRQERLRRASEAFKVFAQRTDAETKSQKAQAAQLVAELRQKDAEAKEKAAAKEAQRILVQRQRLAHHRRLQEEADRAVRARRAQIKANAERRAAALADVPEVLPRPKRPATATGVGLGVGLDGAAIARQQGLSRFADSLDSAHGYYLGTSRPKSAKMVGLRRTRSAPHSRPKSACIACGAPCC</sequence>
<feature type="coiled-coil region" evidence="1">
    <location>
        <begin position="41"/>
        <end position="137"/>
    </location>
</feature>
<proteinExistence type="predicted"/>
<evidence type="ECO:0000256" key="1">
    <source>
        <dbReference type="SAM" id="Coils"/>
    </source>
</evidence>
<name>A0ABP0LH17_9DINO</name>
<keyword evidence="1" id="KW-0175">Coiled coil</keyword>
<dbReference type="EMBL" id="CAXAMN010012547">
    <property type="protein sequence ID" value="CAK9038455.1"/>
    <property type="molecule type" value="Genomic_DNA"/>
</dbReference>
<protein>
    <submittedName>
        <fullName evidence="2">Uncharacterized protein</fullName>
    </submittedName>
</protein>
<reference evidence="2 3" key="1">
    <citation type="submission" date="2024-02" db="EMBL/GenBank/DDBJ databases">
        <authorList>
            <person name="Chen Y."/>
            <person name="Shah S."/>
            <person name="Dougan E. K."/>
            <person name="Thang M."/>
            <person name="Chan C."/>
        </authorList>
    </citation>
    <scope>NUCLEOTIDE SEQUENCE [LARGE SCALE GENOMIC DNA]</scope>
</reference>
<dbReference type="Proteomes" id="UP001642484">
    <property type="component" value="Unassembled WGS sequence"/>
</dbReference>
<organism evidence="2 3">
    <name type="scientific">Durusdinium trenchii</name>
    <dbReference type="NCBI Taxonomy" id="1381693"/>
    <lineage>
        <taxon>Eukaryota</taxon>
        <taxon>Sar</taxon>
        <taxon>Alveolata</taxon>
        <taxon>Dinophyceae</taxon>
        <taxon>Suessiales</taxon>
        <taxon>Symbiodiniaceae</taxon>
        <taxon>Durusdinium</taxon>
    </lineage>
</organism>
<keyword evidence="3" id="KW-1185">Reference proteome</keyword>
<evidence type="ECO:0000313" key="2">
    <source>
        <dbReference type="EMBL" id="CAK9038455.1"/>
    </source>
</evidence>
<evidence type="ECO:0000313" key="3">
    <source>
        <dbReference type="Proteomes" id="UP001642484"/>
    </source>
</evidence>